<dbReference type="InterPro" id="IPR043534">
    <property type="entry name" value="EBDG/EBM"/>
</dbReference>
<dbReference type="Gene3D" id="3.20.20.80">
    <property type="entry name" value="Glycosidases"/>
    <property type="match status" value="1"/>
</dbReference>
<dbReference type="EMBL" id="BRYA01000200">
    <property type="protein sequence ID" value="GMI43817.1"/>
    <property type="molecule type" value="Genomic_DNA"/>
</dbReference>
<dbReference type="Proteomes" id="UP001165065">
    <property type="component" value="Unassembled WGS sequence"/>
</dbReference>
<dbReference type="PANTHER" id="PTHR43536:SF1">
    <property type="entry name" value="MANNOSYLGLYCOPROTEIN ENDO-BETA-MANNOSIDASE"/>
    <property type="match status" value="1"/>
</dbReference>
<organism evidence="3 4">
    <name type="scientific">Triparma columacea</name>
    <dbReference type="NCBI Taxonomy" id="722753"/>
    <lineage>
        <taxon>Eukaryota</taxon>
        <taxon>Sar</taxon>
        <taxon>Stramenopiles</taxon>
        <taxon>Ochrophyta</taxon>
        <taxon>Bolidophyceae</taxon>
        <taxon>Parmales</taxon>
        <taxon>Triparmaceae</taxon>
        <taxon>Triparma</taxon>
    </lineage>
</organism>
<dbReference type="AlphaFoldDB" id="A0A9W7LBL8"/>
<proteinExistence type="predicted"/>
<dbReference type="OrthoDB" id="2866996at2759"/>
<name>A0A9W7LBL8_9STRA</name>
<evidence type="ECO:0000256" key="1">
    <source>
        <dbReference type="SAM" id="SignalP"/>
    </source>
</evidence>
<dbReference type="InterPro" id="IPR006103">
    <property type="entry name" value="Glyco_hydro_2_cat"/>
</dbReference>
<gene>
    <name evidence="3" type="ORF">TrCOL_g3092</name>
</gene>
<dbReference type="InterPro" id="IPR017853">
    <property type="entry name" value="GH"/>
</dbReference>
<evidence type="ECO:0000259" key="2">
    <source>
        <dbReference type="Pfam" id="PF02836"/>
    </source>
</evidence>
<dbReference type="GO" id="GO:0005975">
    <property type="term" value="P:carbohydrate metabolic process"/>
    <property type="evidence" value="ECO:0007669"/>
    <property type="project" value="InterPro"/>
</dbReference>
<dbReference type="PANTHER" id="PTHR43536">
    <property type="entry name" value="MANNOSYLGLYCOPROTEIN ENDO-BETA-MANNOSIDASE"/>
    <property type="match status" value="1"/>
</dbReference>
<evidence type="ECO:0000313" key="4">
    <source>
        <dbReference type="Proteomes" id="UP001165065"/>
    </source>
</evidence>
<dbReference type="InterPro" id="IPR036156">
    <property type="entry name" value="Beta-gal/glucu_dom_sf"/>
</dbReference>
<evidence type="ECO:0000313" key="3">
    <source>
        <dbReference type="EMBL" id="GMI43817.1"/>
    </source>
</evidence>
<comment type="caution">
    <text evidence="3">The sequence shown here is derived from an EMBL/GenBank/DDBJ whole genome shotgun (WGS) entry which is preliminary data.</text>
</comment>
<accession>A0A9W7LBL8</accession>
<feature type="signal peptide" evidence="1">
    <location>
        <begin position="1"/>
        <end position="21"/>
    </location>
</feature>
<protein>
    <recommendedName>
        <fullName evidence="2">Glycoside hydrolase family 2 catalytic domain-containing protein</fullName>
    </recommendedName>
</protein>
<keyword evidence="1" id="KW-0732">Signal</keyword>
<dbReference type="SUPFAM" id="SSF51445">
    <property type="entry name" value="(Trans)glycosidases"/>
    <property type="match status" value="1"/>
</dbReference>
<feature type="domain" description="Glycoside hydrolase family 2 catalytic" evidence="2">
    <location>
        <begin position="337"/>
        <end position="463"/>
    </location>
</feature>
<feature type="chain" id="PRO_5040733135" description="Glycoside hydrolase family 2 catalytic domain-containing protein" evidence="1">
    <location>
        <begin position="22"/>
        <end position="908"/>
    </location>
</feature>
<dbReference type="GO" id="GO:0004553">
    <property type="term" value="F:hydrolase activity, hydrolyzing O-glycosyl compounds"/>
    <property type="evidence" value="ECO:0007669"/>
    <property type="project" value="InterPro"/>
</dbReference>
<keyword evidence="4" id="KW-1185">Reference proteome</keyword>
<sequence length="908" mass="99508">MRSFALIPFLLGLSVSVDVKSGSVCVNDIPCFSTVLPATTLTSLVAAQQTQFNLSSTSPPSSDPVEQIYWKDNLSLLPDASDGFNYTAVWRPNFEDIDAPVKLLKLHGCGYTCTVRSGDTVLLRDSGFWRSRLVDVSNFNLSTLTITTSPPPFPGLVTSRCPVDPPPGSPNCGQGGDHVLARNAGAMQFAAGWDWAQGIPDRVSGLFSRVEVISSHPVRVSDGALRTKDVEEGVVDVVYSLNGIDGAEEVEGKAKLRIEFKGEVVVEVESELLSVSEGSREFAFTGVSIPSVELWWPFTMGASPLYTLTVSFLGSAYTWRAGVRKVETYIDSRTRGRGFKVNGEKFFIQGGNWIATDAMLQRGGRERYEDEVMMHKFNGLNLIRVWGGGLPERDEFYSACDEMGVMVMQEFWMSGDNNGRWGGEYDYPDDKEAYLEMVEDTVLRLRGFTSLLFWGGGNELWPAGQSPPPVIRAGLESLVNSLDDRFLIMSSMDGGYDGLNMTLHDDSFALAVKDGPYGFLDFKQYYTENNPGMVNGSEVIVSFQPEVGGSSMTTMEGLGRMGLDAGGGFPGWRDEGVPPLWDYHKFQGYSYTGLDGEDRDAIWDYGEPGDLQGYVDRAWAACLQQYQALFEGFTMKMFGDYREGGKTAIIMWKSQTPWPSLRGFMYDWWMETVGMGEGVRAGTGGEGRWKVGVDLGKGGGVTVVNRGVEEVGAGAVEVKAFGWGGEEVGEGVRVEVGRVKGGEVVKVGGGVVAEWAEGLEGKGTVLVRVRGEVEGGERAESWYWLNRVGGEWDMSYEDMGSWSEGGEVEGRLEEVEEGGLGDWWCGKMVFKVNRGRGCLVNPRFKGYDGNGERVLPLMVGSGLVTLNDGEEVEWEVRARREIVRLEVVGWGGGGGSVERRDTIESTHK</sequence>
<dbReference type="SUPFAM" id="SSF49303">
    <property type="entry name" value="beta-Galactosidase/glucuronidase domain"/>
    <property type="match status" value="1"/>
</dbReference>
<dbReference type="Gene3D" id="2.60.40.10">
    <property type="entry name" value="Immunoglobulins"/>
    <property type="match status" value="1"/>
</dbReference>
<dbReference type="InterPro" id="IPR013783">
    <property type="entry name" value="Ig-like_fold"/>
</dbReference>
<dbReference type="Pfam" id="PF02836">
    <property type="entry name" value="Glyco_hydro_2_C"/>
    <property type="match status" value="1"/>
</dbReference>
<reference evidence="4" key="1">
    <citation type="journal article" date="2023" name="Commun. Biol.">
        <title>Genome analysis of Parmales, the sister group of diatoms, reveals the evolutionary specialization of diatoms from phago-mixotrophs to photoautotrophs.</title>
        <authorList>
            <person name="Ban H."/>
            <person name="Sato S."/>
            <person name="Yoshikawa S."/>
            <person name="Yamada K."/>
            <person name="Nakamura Y."/>
            <person name="Ichinomiya M."/>
            <person name="Sato N."/>
            <person name="Blanc-Mathieu R."/>
            <person name="Endo H."/>
            <person name="Kuwata A."/>
            <person name="Ogata H."/>
        </authorList>
    </citation>
    <scope>NUCLEOTIDE SEQUENCE [LARGE SCALE GENOMIC DNA]</scope>
</reference>